<dbReference type="InterPro" id="IPR047640">
    <property type="entry name" value="RpiR-like"/>
</dbReference>
<keyword evidence="7" id="KW-1185">Reference proteome</keyword>
<dbReference type="Pfam" id="PF01380">
    <property type="entry name" value="SIS"/>
    <property type="match status" value="1"/>
</dbReference>
<evidence type="ECO:0000313" key="6">
    <source>
        <dbReference type="EMBL" id="OJF71662.1"/>
    </source>
</evidence>
<dbReference type="InterPro" id="IPR001347">
    <property type="entry name" value="SIS_dom"/>
</dbReference>
<dbReference type="SUPFAM" id="SSF46689">
    <property type="entry name" value="Homeodomain-like"/>
    <property type="match status" value="1"/>
</dbReference>
<dbReference type="GO" id="GO:0016853">
    <property type="term" value="F:isomerase activity"/>
    <property type="evidence" value="ECO:0007669"/>
    <property type="project" value="UniProtKB-KW"/>
</dbReference>
<dbReference type="OrthoDB" id="3684496at2"/>
<evidence type="ECO:0000256" key="2">
    <source>
        <dbReference type="ARBA" id="ARBA00023125"/>
    </source>
</evidence>
<dbReference type="InterPro" id="IPR009057">
    <property type="entry name" value="Homeodomain-like_sf"/>
</dbReference>
<name>A0A1L8MLM1_9STRE</name>
<protein>
    <submittedName>
        <fullName evidence="6">Sugar isomerase</fullName>
    </submittedName>
</protein>
<gene>
    <name evidence="6" type="ORF">A9Q68_06660</name>
</gene>
<feature type="domain" description="HTH rpiR-type" evidence="4">
    <location>
        <begin position="1"/>
        <end position="75"/>
    </location>
</feature>
<keyword evidence="1" id="KW-0805">Transcription regulation</keyword>
<dbReference type="PANTHER" id="PTHR30514:SF10">
    <property type="entry name" value="MURR_RPIR FAMILY TRANSCRIPTIONAL REGULATOR"/>
    <property type="match status" value="1"/>
</dbReference>
<dbReference type="Pfam" id="PF01418">
    <property type="entry name" value="HTH_6"/>
    <property type="match status" value="1"/>
</dbReference>
<dbReference type="AlphaFoldDB" id="A0A1L8MLM1"/>
<dbReference type="RefSeq" id="WP_071793918.1">
    <property type="nucleotide sequence ID" value="NZ_LZDD01000002.1"/>
</dbReference>
<dbReference type="GO" id="GO:0003700">
    <property type="term" value="F:DNA-binding transcription factor activity"/>
    <property type="evidence" value="ECO:0007669"/>
    <property type="project" value="InterPro"/>
</dbReference>
<dbReference type="GO" id="GO:0097367">
    <property type="term" value="F:carbohydrate derivative binding"/>
    <property type="evidence" value="ECO:0007669"/>
    <property type="project" value="InterPro"/>
</dbReference>
<accession>A0A1L8MLM1</accession>
<dbReference type="InterPro" id="IPR036388">
    <property type="entry name" value="WH-like_DNA-bd_sf"/>
</dbReference>
<proteinExistence type="predicted"/>
<dbReference type="STRING" id="1856638.A9Q68_06660"/>
<evidence type="ECO:0000256" key="1">
    <source>
        <dbReference type="ARBA" id="ARBA00023015"/>
    </source>
</evidence>
<dbReference type="CDD" id="cd05013">
    <property type="entry name" value="SIS_RpiR"/>
    <property type="match status" value="1"/>
</dbReference>
<sequence length="293" mass="33098">MFLIEKLELQSFSPSEQEVVDFILKEGDNINDLSVGKIAEATFTSKSSLVRIAKKLGYSGWTDFKKAYLEELNYLRQQADAQDANLPFSKSDHNLEIASKIAKLKKEAIDETLSLLKNKELNQAVAYMTAASTVHIFAASNNLHNAREFAHNMKRLQKDVQIHDLHGEVHFDALLAKEDSCAIIISYSGGTASLMKIAETLKKKRIPIIALTSLGENPLQALADLTLRLSTKEKLYSKIGTYATDASITYLLDILYSIYFRQDYDANLAFRQITSQQIETERFAYSRITEEER</sequence>
<dbReference type="Gene3D" id="1.10.10.10">
    <property type="entry name" value="Winged helix-like DNA-binding domain superfamily/Winged helix DNA-binding domain"/>
    <property type="match status" value="1"/>
</dbReference>
<evidence type="ECO:0000259" key="5">
    <source>
        <dbReference type="PROSITE" id="PS51464"/>
    </source>
</evidence>
<dbReference type="InterPro" id="IPR046348">
    <property type="entry name" value="SIS_dom_sf"/>
</dbReference>
<dbReference type="PANTHER" id="PTHR30514">
    <property type="entry name" value="GLUCOKINASE"/>
    <property type="match status" value="1"/>
</dbReference>
<reference evidence="7" key="1">
    <citation type="submission" date="2016-06" db="EMBL/GenBank/DDBJ databases">
        <authorList>
            <person name="de Vries S.P.W."/>
            <person name="Hadjirin N.F."/>
            <person name="Lay E.M."/>
            <person name="Zadoks R.N."/>
            <person name="Peacock S.J."/>
            <person name="Parkhill J."/>
            <person name="Grant A.J."/>
            <person name="Mcdougall S."/>
            <person name="Holmes M.A."/>
        </authorList>
    </citation>
    <scope>NUCLEOTIDE SEQUENCE [LARGE SCALE GENOMIC DNA]</scope>
    <source>
        <strain evidence="7">NZ1587</strain>
    </source>
</reference>
<keyword evidence="2" id="KW-0238">DNA-binding</keyword>
<dbReference type="GO" id="GO:1901135">
    <property type="term" value="P:carbohydrate derivative metabolic process"/>
    <property type="evidence" value="ECO:0007669"/>
    <property type="project" value="InterPro"/>
</dbReference>
<organism evidence="6 7">
    <name type="scientific">Streptococcus bovimastitidis</name>
    <dbReference type="NCBI Taxonomy" id="1856638"/>
    <lineage>
        <taxon>Bacteria</taxon>
        <taxon>Bacillati</taxon>
        <taxon>Bacillota</taxon>
        <taxon>Bacilli</taxon>
        <taxon>Lactobacillales</taxon>
        <taxon>Streptococcaceae</taxon>
        <taxon>Streptococcus</taxon>
    </lineage>
</organism>
<dbReference type="GO" id="GO:0003677">
    <property type="term" value="F:DNA binding"/>
    <property type="evidence" value="ECO:0007669"/>
    <property type="project" value="UniProtKB-KW"/>
</dbReference>
<dbReference type="PROSITE" id="PS51464">
    <property type="entry name" value="SIS"/>
    <property type="match status" value="1"/>
</dbReference>
<feature type="domain" description="SIS" evidence="5">
    <location>
        <begin position="124"/>
        <end position="265"/>
    </location>
</feature>
<evidence type="ECO:0000256" key="3">
    <source>
        <dbReference type="ARBA" id="ARBA00023163"/>
    </source>
</evidence>
<keyword evidence="6" id="KW-0413">Isomerase</keyword>
<dbReference type="SUPFAM" id="SSF53697">
    <property type="entry name" value="SIS domain"/>
    <property type="match status" value="1"/>
</dbReference>
<dbReference type="Proteomes" id="UP000182015">
    <property type="component" value="Unassembled WGS sequence"/>
</dbReference>
<dbReference type="EMBL" id="LZDD01000002">
    <property type="protein sequence ID" value="OJF71662.1"/>
    <property type="molecule type" value="Genomic_DNA"/>
</dbReference>
<dbReference type="PROSITE" id="PS51071">
    <property type="entry name" value="HTH_RPIR"/>
    <property type="match status" value="1"/>
</dbReference>
<keyword evidence="3" id="KW-0804">Transcription</keyword>
<dbReference type="Gene3D" id="3.40.50.10490">
    <property type="entry name" value="Glucose-6-phosphate isomerase like protein, domain 1"/>
    <property type="match status" value="1"/>
</dbReference>
<evidence type="ECO:0000313" key="7">
    <source>
        <dbReference type="Proteomes" id="UP000182015"/>
    </source>
</evidence>
<dbReference type="InterPro" id="IPR035472">
    <property type="entry name" value="RpiR-like_SIS"/>
</dbReference>
<dbReference type="InterPro" id="IPR000281">
    <property type="entry name" value="HTH_RpiR"/>
</dbReference>
<evidence type="ECO:0000259" key="4">
    <source>
        <dbReference type="PROSITE" id="PS51071"/>
    </source>
</evidence>
<comment type="caution">
    <text evidence="6">The sequence shown here is derived from an EMBL/GenBank/DDBJ whole genome shotgun (WGS) entry which is preliminary data.</text>
</comment>